<dbReference type="Proteomes" id="UP000695562">
    <property type="component" value="Unassembled WGS sequence"/>
</dbReference>
<keyword evidence="3" id="KW-1185">Reference proteome</keyword>
<protein>
    <submittedName>
        <fullName evidence="2">Uncharacterized protein</fullName>
    </submittedName>
</protein>
<dbReference type="InterPro" id="IPR051251">
    <property type="entry name" value="STK_FNIP-Repeat"/>
</dbReference>
<accession>A0A8J4PN41</accession>
<proteinExistence type="predicted"/>
<evidence type="ECO:0000313" key="3">
    <source>
        <dbReference type="Proteomes" id="UP000695562"/>
    </source>
</evidence>
<dbReference type="EMBL" id="AJWJ01000665">
    <property type="protein sequence ID" value="KAF2069426.1"/>
    <property type="molecule type" value="Genomic_DNA"/>
</dbReference>
<name>A0A8J4PN41_9MYCE</name>
<comment type="caution">
    <text evidence="2">The sequence shown here is derived from an EMBL/GenBank/DDBJ whole genome shotgun (WGS) entry which is preliminary data.</text>
</comment>
<gene>
    <name evidence="2" type="ORF">CYY_009261</name>
</gene>
<dbReference type="AlphaFoldDB" id="A0A8J4PN41"/>
<sequence>MVDKTNLFFYLWRSKPIRSVIFDFINNDVCKQLVLSLQSFLDNYQRFKQLYDDHIVFTRITLVIRIEKDDFFEQEDAIRFIKLPCVNMIDTLKLILEDTGETKGIVIPDAFIRQGIKSVVIRGKVGNQGITRQLIPSSVTKIFIQNAILSLNIQIDSFHNGVKVLCLGDCGQSIPIGALPSSLKSLSIRKIGQLDKGVLPQSLTDFNMAIVAVMSPESIPLSVTKLESLVTKLDNHHLPPNLTSLRVRSPLQLIPPSVTTLEYKISSPPPSFSTSNLVSIMIEYDYRSSRIPFNIHPGTFPETLESLHLRSYVGEIHPNSLPTSLTDLYLYYATNFSVAVLSLPDTITKLFIRQSPMSRNAELNVLLPLSLTDLQLIDSPQLVQR</sequence>
<dbReference type="PANTHER" id="PTHR32134:SF92">
    <property type="entry name" value="FNIP REPEAT-CONTAINING PROTEIN"/>
    <property type="match status" value="1"/>
</dbReference>
<keyword evidence="1" id="KW-0677">Repeat</keyword>
<dbReference type="SUPFAM" id="SSF52058">
    <property type="entry name" value="L domain-like"/>
    <property type="match status" value="1"/>
</dbReference>
<evidence type="ECO:0000313" key="2">
    <source>
        <dbReference type="EMBL" id="KAF2069426.1"/>
    </source>
</evidence>
<evidence type="ECO:0000256" key="1">
    <source>
        <dbReference type="ARBA" id="ARBA00022737"/>
    </source>
</evidence>
<organism evidence="2 3">
    <name type="scientific">Polysphondylium violaceum</name>
    <dbReference type="NCBI Taxonomy" id="133409"/>
    <lineage>
        <taxon>Eukaryota</taxon>
        <taxon>Amoebozoa</taxon>
        <taxon>Evosea</taxon>
        <taxon>Eumycetozoa</taxon>
        <taxon>Dictyostelia</taxon>
        <taxon>Dictyosteliales</taxon>
        <taxon>Dictyosteliaceae</taxon>
        <taxon>Polysphondylium</taxon>
    </lineage>
</organism>
<dbReference type="InterPro" id="IPR008615">
    <property type="entry name" value="FNIP"/>
</dbReference>
<reference evidence="2" key="1">
    <citation type="submission" date="2020-01" db="EMBL/GenBank/DDBJ databases">
        <title>Development of genomics and gene disruption for Polysphondylium violaceum indicates a role for the polyketide synthase stlB in stalk morphogenesis.</title>
        <authorList>
            <person name="Narita B."/>
            <person name="Kawabe Y."/>
            <person name="Kin K."/>
            <person name="Saito T."/>
            <person name="Gibbs R."/>
            <person name="Kuspa A."/>
            <person name="Muzny D."/>
            <person name="Queller D."/>
            <person name="Richards S."/>
            <person name="Strassman J."/>
            <person name="Sucgang R."/>
            <person name="Worley K."/>
            <person name="Schaap P."/>
        </authorList>
    </citation>
    <scope>NUCLEOTIDE SEQUENCE</scope>
    <source>
        <strain evidence="2">QSvi11</strain>
    </source>
</reference>
<dbReference type="Pfam" id="PF05725">
    <property type="entry name" value="FNIP"/>
    <property type="match status" value="1"/>
</dbReference>
<dbReference type="PANTHER" id="PTHR32134">
    <property type="entry name" value="FNIP REPEAT-CONTAINING PROTEIN"/>
    <property type="match status" value="1"/>
</dbReference>
<feature type="non-terminal residue" evidence="2">
    <location>
        <position position="385"/>
    </location>
</feature>